<dbReference type="PANTHER" id="PTHR48228:SF5">
    <property type="entry name" value="ALPHA-METHYLACYL-COA RACEMASE"/>
    <property type="match status" value="1"/>
</dbReference>
<keyword evidence="2" id="KW-0808">Transferase</keyword>
<dbReference type="InterPro" id="IPR044855">
    <property type="entry name" value="CoA-Trfase_III_dom3_sf"/>
</dbReference>
<dbReference type="InterPro" id="IPR050509">
    <property type="entry name" value="CoA-transferase_III"/>
</dbReference>
<dbReference type="PANTHER" id="PTHR48228">
    <property type="entry name" value="SUCCINYL-COA--D-CITRAMALATE COA-TRANSFERASE"/>
    <property type="match status" value="1"/>
</dbReference>
<keyword evidence="3" id="KW-1185">Reference proteome</keyword>
<dbReference type="GO" id="GO:0016740">
    <property type="term" value="F:transferase activity"/>
    <property type="evidence" value="ECO:0007669"/>
    <property type="project" value="UniProtKB-KW"/>
</dbReference>
<proteinExistence type="predicted"/>
<dbReference type="Proteomes" id="UP000616839">
    <property type="component" value="Unassembled WGS sequence"/>
</dbReference>
<dbReference type="SUPFAM" id="SSF89796">
    <property type="entry name" value="CoA-transferase family III (CaiB/BaiF)"/>
    <property type="match status" value="1"/>
</dbReference>
<dbReference type="Gene3D" id="3.30.1540.10">
    <property type="entry name" value="formyl-coa transferase, domain 3"/>
    <property type="match status" value="1"/>
</dbReference>
<comment type="caution">
    <text evidence="2">The sequence shown here is derived from an EMBL/GenBank/DDBJ whole genome shotgun (WGS) entry which is preliminary data.</text>
</comment>
<dbReference type="Pfam" id="PF02515">
    <property type="entry name" value="CoA_transf_3"/>
    <property type="match status" value="1"/>
</dbReference>
<evidence type="ECO:0000313" key="3">
    <source>
        <dbReference type="Proteomes" id="UP000616839"/>
    </source>
</evidence>
<name>A0A927K8V2_9ACTN</name>
<feature type="compositionally biased region" description="Polar residues" evidence="1">
    <location>
        <begin position="1"/>
        <end position="15"/>
    </location>
</feature>
<dbReference type="AlphaFoldDB" id="A0A927K8V2"/>
<sequence length="409" mass="42318">MGNASGQTEPGQTDTGHPAPGDPEPRIELGQGTGPLRGVKVVEIAGIGPGPHACMILADLGADVIRIERPGGQPLTGGAHDLLNRGRPSVALDLKDPAAVATVLELAAGADVFVEGMRPGVAERLGIGPDEALARNPRLVYGRMTGWGQTGPLAPVAGHDMNYIAVAGALHGLGQDPARPSFPSNLVGDFGGGSTYLVMGILAALLESRGSGAGQVVDAAIVDGTAHLNVMTAAFLAGGAHRERRAANLLDGGAPFYDVYETSDGRHMSVGALEPQFYELFLDLLGVRDRAPDRNDPTTYDELRSVIASAFATRTQAEWVEVFEGTDACVAGILPLSEAMDHPHLAAREVFVDHAGIRQPAPAPRFSRTGPSLTLPPAARPGTHTRAALRAWGIADVEGLVASGAAVQV</sequence>
<evidence type="ECO:0000313" key="2">
    <source>
        <dbReference type="EMBL" id="MBD8871118.1"/>
    </source>
</evidence>
<dbReference type="InterPro" id="IPR023606">
    <property type="entry name" value="CoA-Trfase_III_dom_1_sf"/>
</dbReference>
<accession>A0A927K8V2</accession>
<feature type="region of interest" description="Disordered" evidence="1">
    <location>
        <begin position="1"/>
        <end position="33"/>
    </location>
</feature>
<evidence type="ECO:0000256" key="1">
    <source>
        <dbReference type="SAM" id="MobiDB-lite"/>
    </source>
</evidence>
<protein>
    <submittedName>
        <fullName evidence="2">CoA transferase</fullName>
    </submittedName>
</protein>
<dbReference type="RefSeq" id="WP_192144453.1">
    <property type="nucleotide sequence ID" value="NZ_JACYXZ010000005.1"/>
</dbReference>
<reference evidence="2" key="1">
    <citation type="submission" date="2020-09" db="EMBL/GenBank/DDBJ databases">
        <title>Nocardioides sp. strain MJB4 16S ribosomal RNA gene Genome sequencing and assembly.</title>
        <authorList>
            <person name="Kim I."/>
        </authorList>
    </citation>
    <scope>NUCLEOTIDE SEQUENCE</scope>
    <source>
        <strain evidence="2">MJB4</strain>
    </source>
</reference>
<dbReference type="Gene3D" id="3.40.50.10540">
    <property type="entry name" value="Crotonobetainyl-coa:carnitine coa-transferase, domain 1"/>
    <property type="match status" value="1"/>
</dbReference>
<dbReference type="EMBL" id="JACYXZ010000005">
    <property type="protein sequence ID" value="MBD8871118.1"/>
    <property type="molecule type" value="Genomic_DNA"/>
</dbReference>
<dbReference type="InterPro" id="IPR003673">
    <property type="entry name" value="CoA-Trfase_fam_III"/>
</dbReference>
<organism evidence="2 3">
    <name type="scientific">Nocardioides donggukensis</name>
    <dbReference type="NCBI Taxonomy" id="2774019"/>
    <lineage>
        <taxon>Bacteria</taxon>
        <taxon>Bacillati</taxon>
        <taxon>Actinomycetota</taxon>
        <taxon>Actinomycetes</taxon>
        <taxon>Propionibacteriales</taxon>
        <taxon>Nocardioidaceae</taxon>
        <taxon>Nocardioides</taxon>
    </lineage>
</organism>
<dbReference type="Gene3D" id="3.30.60.110">
    <property type="match status" value="1"/>
</dbReference>
<gene>
    <name evidence="2" type="ORF">IE331_15940</name>
</gene>